<dbReference type="OrthoDB" id="9774179at2"/>
<dbReference type="AlphaFoldDB" id="A0A3N2DB97"/>
<proteinExistence type="inferred from homology"/>
<sequence length="363" mass="39167">MEPMDDATHEPEDVGRHGEEHGDAPWIDDLLEEDAASRAAHPEATVDRGAPERVERLDAVPEPGRVYAAALARSGRLMLGASAGTQDPARAHVPDVALEVAGIRLDQERLDAYRALVGDRAAESTPPGFVHVSLFGLQLALMTRPDFPLPMLGMVHVANRVEQLRAVTCADELTARTWARALALRPIGDGEHVGTQVELVTEVRTAGAVAWQGVSTYLAKGVALPRLPILARDPREPFAPPVPTGGWTTDRVRSKEYARVSGDRNPIHTSSLAARAFGFPRVIAHGMDTAARALAALGPVRGEAFTWRVDFAAPVLVPGRVALRVERVDDLETTPDSRRPGWAMRAWEPTKGRLNLDGSLALA</sequence>
<keyword evidence="5" id="KW-1185">Reference proteome</keyword>
<dbReference type="GO" id="GO:0004312">
    <property type="term" value="F:fatty acid synthase activity"/>
    <property type="evidence" value="ECO:0007669"/>
    <property type="project" value="InterPro"/>
</dbReference>
<evidence type="ECO:0000313" key="5">
    <source>
        <dbReference type="Proteomes" id="UP000275356"/>
    </source>
</evidence>
<feature type="region of interest" description="Disordered" evidence="2">
    <location>
        <begin position="1"/>
        <end position="28"/>
    </location>
</feature>
<evidence type="ECO:0000256" key="1">
    <source>
        <dbReference type="ARBA" id="ARBA00005254"/>
    </source>
</evidence>
<dbReference type="InterPro" id="IPR003965">
    <property type="entry name" value="Fatty_acid_synthase"/>
</dbReference>
<gene>
    <name evidence="4" type="ORF">EDD28_1674</name>
</gene>
<comment type="caution">
    <text evidence="4">The sequence shown here is derived from an EMBL/GenBank/DDBJ whole genome shotgun (WGS) entry which is preliminary data.</text>
</comment>
<dbReference type="SUPFAM" id="SSF54637">
    <property type="entry name" value="Thioesterase/thiol ester dehydrase-isomerase"/>
    <property type="match status" value="1"/>
</dbReference>
<feature type="compositionally biased region" description="Basic and acidic residues" evidence="2">
    <location>
        <begin position="1"/>
        <end position="23"/>
    </location>
</feature>
<dbReference type="EMBL" id="RKHQ01000001">
    <property type="protein sequence ID" value="ROR97081.1"/>
    <property type="molecule type" value="Genomic_DNA"/>
</dbReference>
<dbReference type="Gene3D" id="3.10.129.10">
    <property type="entry name" value="Hotdog Thioesterase"/>
    <property type="match status" value="1"/>
</dbReference>
<protein>
    <submittedName>
        <fullName evidence="4">MaoC dehydratase-like protein</fullName>
    </submittedName>
</protein>
<dbReference type="PANTHER" id="PTHR43841:SF3">
    <property type="entry name" value="(3R)-HYDROXYACYL-ACP DEHYDRATASE SUBUNIT HADB"/>
    <property type="match status" value="1"/>
</dbReference>
<feature type="domain" description="MaoC-like" evidence="3">
    <location>
        <begin position="248"/>
        <end position="329"/>
    </location>
</feature>
<dbReference type="Pfam" id="PF01575">
    <property type="entry name" value="MaoC_dehydratas"/>
    <property type="match status" value="1"/>
</dbReference>
<dbReference type="InterPro" id="IPR029069">
    <property type="entry name" value="HotDog_dom_sf"/>
</dbReference>
<organism evidence="4 5">
    <name type="scientific">Salana multivorans</name>
    <dbReference type="NCBI Taxonomy" id="120377"/>
    <lineage>
        <taxon>Bacteria</taxon>
        <taxon>Bacillati</taxon>
        <taxon>Actinomycetota</taxon>
        <taxon>Actinomycetes</taxon>
        <taxon>Micrococcales</taxon>
        <taxon>Beutenbergiaceae</taxon>
        <taxon>Salana</taxon>
    </lineage>
</organism>
<comment type="similarity">
    <text evidence="1">Belongs to the enoyl-CoA hydratase/isomerase family.</text>
</comment>
<dbReference type="PANTHER" id="PTHR43841">
    <property type="entry name" value="3-HYDROXYACYL-THIOESTER DEHYDRATASE HTDX-RELATED"/>
    <property type="match status" value="1"/>
</dbReference>
<dbReference type="GO" id="GO:0005835">
    <property type="term" value="C:fatty acid synthase complex"/>
    <property type="evidence" value="ECO:0007669"/>
    <property type="project" value="InterPro"/>
</dbReference>
<name>A0A3N2DB97_9MICO</name>
<reference evidence="4 5" key="1">
    <citation type="submission" date="2018-11" db="EMBL/GenBank/DDBJ databases">
        <title>Sequencing the genomes of 1000 actinobacteria strains.</title>
        <authorList>
            <person name="Klenk H.-P."/>
        </authorList>
    </citation>
    <scope>NUCLEOTIDE SEQUENCE [LARGE SCALE GENOMIC DNA]</scope>
    <source>
        <strain evidence="4 5">DSM 13521</strain>
    </source>
</reference>
<evidence type="ECO:0000313" key="4">
    <source>
        <dbReference type="EMBL" id="ROR97081.1"/>
    </source>
</evidence>
<evidence type="ECO:0000256" key="2">
    <source>
        <dbReference type="SAM" id="MobiDB-lite"/>
    </source>
</evidence>
<dbReference type="PRINTS" id="PR01483">
    <property type="entry name" value="FASYNTHASE"/>
</dbReference>
<dbReference type="InterPro" id="IPR002539">
    <property type="entry name" value="MaoC-like_dom"/>
</dbReference>
<accession>A0A3N2DB97</accession>
<dbReference type="Proteomes" id="UP000275356">
    <property type="component" value="Unassembled WGS sequence"/>
</dbReference>
<dbReference type="GO" id="GO:0006633">
    <property type="term" value="P:fatty acid biosynthetic process"/>
    <property type="evidence" value="ECO:0007669"/>
    <property type="project" value="InterPro"/>
</dbReference>
<evidence type="ECO:0000259" key="3">
    <source>
        <dbReference type="Pfam" id="PF01575"/>
    </source>
</evidence>